<evidence type="ECO:0000259" key="2">
    <source>
        <dbReference type="PROSITE" id="PS50110"/>
    </source>
</evidence>
<dbReference type="SUPFAM" id="SSF52172">
    <property type="entry name" value="CheY-like"/>
    <property type="match status" value="1"/>
</dbReference>
<dbReference type="InterPro" id="IPR052893">
    <property type="entry name" value="TCS_response_regulator"/>
</dbReference>
<dbReference type="Gene3D" id="3.40.50.2300">
    <property type="match status" value="1"/>
</dbReference>
<dbReference type="Proteomes" id="UP000236592">
    <property type="component" value="Chromosome"/>
</dbReference>
<feature type="modified residue" description="4-aspartylphosphate" evidence="1">
    <location>
        <position position="63"/>
    </location>
</feature>
<gene>
    <name evidence="3" type="ORF">C1A40_05900</name>
</gene>
<evidence type="ECO:0000256" key="1">
    <source>
        <dbReference type="PROSITE-ProRule" id="PRU00169"/>
    </source>
</evidence>
<accession>A0A2I7SGJ9</accession>
<evidence type="ECO:0000313" key="4">
    <source>
        <dbReference type="Proteomes" id="UP000236592"/>
    </source>
</evidence>
<feature type="domain" description="Response regulatory" evidence="2">
    <location>
        <begin position="6"/>
        <end position="133"/>
    </location>
</feature>
<dbReference type="PANTHER" id="PTHR44520:SF2">
    <property type="entry name" value="RESPONSE REGULATOR RCP1"/>
    <property type="match status" value="1"/>
</dbReference>
<dbReference type="GO" id="GO:0000160">
    <property type="term" value="P:phosphorelay signal transduction system"/>
    <property type="evidence" value="ECO:0007669"/>
    <property type="project" value="InterPro"/>
</dbReference>
<protein>
    <submittedName>
        <fullName evidence="3">Response regulator</fullName>
    </submittedName>
</protein>
<reference evidence="4" key="1">
    <citation type="submission" date="2018-01" db="EMBL/GenBank/DDBJ databases">
        <title>Complete genome of Tamlana sp. UJ94.</title>
        <authorList>
            <person name="Jung J."/>
            <person name="Chung D."/>
            <person name="Bae S.S."/>
            <person name="Baek K."/>
        </authorList>
    </citation>
    <scope>NUCLEOTIDE SEQUENCE [LARGE SCALE GENOMIC DNA]</scope>
    <source>
        <strain evidence="4">UJ94</strain>
    </source>
</reference>
<dbReference type="SMART" id="SM00448">
    <property type="entry name" value="REC"/>
    <property type="match status" value="1"/>
</dbReference>
<dbReference type="InterPro" id="IPR001789">
    <property type="entry name" value="Sig_transdc_resp-reg_receiver"/>
</dbReference>
<proteinExistence type="predicted"/>
<dbReference type="AlphaFoldDB" id="A0A2I7SGJ9"/>
<dbReference type="OrthoDB" id="673128at2"/>
<keyword evidence="1" id="KW-0597">Phosphoprotein</keyword>
<name>A0A2I7SGJ9_9FLAO</name>
<dbReference type="PROSITE" id="PS50110">
    <property type="entry name" value="RESPONSE_REGULATORY"/>
    <property type="match status" value="1"/>
</dbReference>
<dbReference type="PANTHER" id="PTHR44520">
    <property type="entry name" value="RESPONSE REGULATOR RCP1-RELATED"/>
    <property type="match status" value="1"/>
</dbReference>
<keyword evidence="4" id="KW-1185">Reference proteome</keyword>
<organism evidence="3 4">
    <name type="scientific">Pseudotamlana carrageenivorans</name>
    <dbReference type="NCBI Taxonomy" id="2069432"/>
    <lineage>
        <taxon>Bacteria</taxon>
        <taxon>Pseudomonadati</taxon>
        <taxon>Bacteroidota</taxon>
        <taxon>Flavobacteriia</taxon>
        <taxon>Flavobacteriales</taxon>
        <taxon>Flavobacteriaceae</taxon>
        <taxon>Pseudotamlana</taxon>
    </lineage>
</organism>
<sequence length="138" mass="15733">MKSITSTLLIDDDKFTSFYNEKIVKKHNQFGEIISVNSGKAAIEYLEDAIKGEALKPDVIFLDINMPAMNGWEFIENYRKLDVEFTNNIKIIMLTTSSNPKDKERSQTINEIANYINKPLSLPVLHDIINNLIPVKTS</sequence>
<dbReference type="KEGG" id="taj:C1A40_05900"/>
<evidence type="ECO:0000313" key="3">
    <source>
        <dbReference type="EMBL" id="AUS05027.1"/>
    </source>
</evidence>
<dbReference type="Pfam" id="PF00072">
    <property type="entry name" value="Response_reg"/>
    <property type="match status" value="1"/>
</dbReference>
<dbReference type="RefSeq" id="WP_102995086.1">
    <property type="nucleotide sequence ID" value="NZ_CP025938.1"/>
</dbReference>
<dbReference type="EMBL" id="CP025938">
    <property type="protein sequence ID" value="AUS05027.1"/>
    <property type="molecule type" value="Genomic_DNA"/>
</dbReference>
<dbReference type="InterPro" id="IPR011006">
    <property type="entry name" value="CheY-like_superfamily"/>
</dbReference>